<evidence type="ECO:0000313" key="1">
    <source>
        <dbReference type="EMBL" id="GMA26187.1"/>
    </source>
</evidence>
<dbReference type="Proteomes" id="UP001157091">
    <property type="component" value="Unassembled WGS sequence"/>
</dbReference>
<protein>
    <recommendedName>
        <fullName evidence="3">Terminase</fullName>
    </recommendedName>
</protein>
<dbReference type="EMBL" id="BSUK01000001">
    <property type="protein sequence ID" value="GMA26187.1"/>
    <property type="molecule type" value="Genomic_DNA"/>
</dbReference>
<gene>
    <name evidence="1" type="ORF">GCM10025864_39460</name>
</gene>
<proteinExistence type="predicted"/>
<comment type="caution">
    <text evidence="1">The sequence shown here is derived from an EMBL/GenBank/DDBJ whole genome shotgun (WGS) entry which is preliminary data.</text>
</comment>
<name>A0ABQ6I6B7_9MICO</name>
<sequence>MTHATEVASIDFPTLGDLADGWISQHCRVPDGMALGAPFKLSDWQFFFVANHYRVREGIKFIDDPMRILRSQAFVYRRSQMVAPQKTGKGPLAAAITAFEGAGPALFAGWAASGDTYRCDDHGCPCGWEYEYLPGEPMGMRWPTPKIQLMAASEDQVENTYGPLKNMVAMGPIGELMHVHESSIKIDPIPGAPDGAGMNRITPVTSSGLSRLGQPITFAVQDETGTYTKSNKLEKPANDQRRGLAGMSGRAIETTNAWDPTMDSVAQQTWDSPARDIFRFYRNPDLEPSMRDADGNRLSYLRKEHRRKIHAYAYAGSPWVDLDAIEAEASELLHRDPAQAERFFGNRLVQGMGAWLTDGLWANAYARR</sequence>
<evidence type="ECO:0000313" key="2">
    <source>
        <dbReference type="Proteomes" id="UP001157091"/>
    </source>
</evidence>
<accession>A0ABQ6I6B7</accession>
<reference evidence="2" key="1">
    <citation type="journal article" date="2019" name="Int. J. Syst. Evol. Microbiol.">
        <title>The Global Catalogue of Microorganisms (GCM) 10K type strain sequencing project: providing services to taxonomists for standard genome sequencing and annotation.</title>
        <authorList>
            <consortium name="The Broad Institute Genomics Platform"/>
            <consortium name="The Broad Institute Genome Sequencing Center for Infectious Disease"/>
            <person name="Wu L."/>
            <person name="Ma J."/>
        </authorList>
    </citation>
    <scope>NUCLEOTIDE SEQUENCE [LARGE SCALE GENOMIC DNA]</scope>
    <source>
        <strain evidence="2">NBRC 106348</strain>
    </source>
</reference>
<organism evidence="1 2">
    <name type="scientific">Luteimicrobium album</name>
    <dbReference type="NCBI Taxonomy" id="1054550"/>
    <lineage>
        <taxon>Bacteria</taxon>
        <taxon>Bacillati</taxon>
        <taxon>Actinomycetota</taxon>
        <taxon>Actinomycetes</taxon>
        <taxon>Micrococcales</taxon>
        <taxon>Luteimicrobium</taxon>
    </lineage>
</organism>
<dbReference type="RefSeq" id="WP_284294543.1">
    <property type="nucleotide sequence ID" value="NZ_BSUK01000001.1"/>
</dbReference>
<keyword evidence="2" id="KW-1185">Reference proteome</keyword>
<evidence type="ECO:0008006" key="3">
    <source>
        <dbReference type="Google" id="ProtNLM"/>
    </source>
</evidence>